<dbReference type="EMBL" id="VXRY01000268">
    <property type="protein sequence ID" value="MXY33761.1"/>
    <property type="molecule type" value="Genomic_DNA"/>
</dbReference>
<reference evidence="1" key="1">
    <citation type="submission" date="2019-09" db="EMBL/GenBank/DDBJ databases">
        <title>Characterisation of the sponge microbiome using genome-centric metagenomics.</title>
        <authorList>
            <person name="Engelberts J.P."/>
            <person name="Robbins S.J."/>
            <person name="De Goeij J.M."/>
            <person name="Aranda M."/>
            <person name="Bell S.C."/>
            <person name="Webster N.S."/>
        </authorList>
    </citation>
    <scope>NUCLEOTIDE SEQUENCE</scope>
    <source>
        <strain evidence="1">SB0664_bin_43</strain>
    </source>
</reference>
<dbReference type="AlphaFoldDB" id="A0A6B0XYI3"/>
<protein>
    <submittedName>
        <fullName evidence="1">Propanediol utilization protein</fullName>
    </submittedName>
</protein>
<comment type="caution">
    <text evidence="1">The sequence shown here is derived from an EMBL/GenBank/DDBJ whole genome shotgun (WGS) entry which is preliminary data.</text>
</comment>
<gene>
    <name evidence="1" type="ORF">F4Y60_06670</name>
</gene>
<proteinExistence type="predicted"/>
<sequence length="275" mass="28512">METCVRPAHRVTGHFGEWLQGRLGPEGPIVLVTLPCETLGAAVSLAGSSGRRPDIPSPLSPAVVGAFLQALDVEPPRADIEVIADARSGAGAGMSTAVLLALAMAIGIDASPGVLASACLEAEGAVDPLMMDRPETLLWASREARAVRSMPQPPTLAVVGGFLGPPIQTVPDDSRFADISDLVPGWIAAAEAGDRIELARIATVSAERTTALRGPADDRTANLAEDLNALGWCRAHTGSARGLLFEPDSVPAGAEDRLRTEGYADVLRFATKGAE</sequence>
<evidence type="ECO:0000313" key="1">
    <source>
        <dbReference type="EMBL" id="MXY33761.1"/>
    </source>
</evidence>
<accession>A0A6B0XYI3</accession>
<name>A0A6B0XYI3_9RHOB</name>
<organism evidence="1">
    <name type="scientific">Boseongicola sp. SB0664_bin_43</name>
    <dbReference type="NCBI Taxonomy" id="2604844"/>
    <lineage>
        <taxon>Bacteria</taxon>
        <taxon>Pseudomonadati</taxon>
        <taxon>Pseudomonadota</taxon>
        <taxon>Alphaproteobacteria</taxon>
        <taxon>Rhodobacterales</taxon>
        <taxon>Paracoccaceae</taxon>
        <taxon>Boseongicola</taxon>
    </lineage>
</organism>